<dbReference type="EMBL" id="CP115165">
    <property type="protein sequence ID" value="WDA57766.1"/>
    <property type="molecule type" value="Genomic_DNA"/>
</dbReference>
<dbReference type="RefSeq" id="WP_273987696.1">
    <property type="nucleotide sequence ID" value="NZ_BAABQT010000002.1"/>
</dbReference>
<dbReference type="Proteomes" id="UP001217044">
    <property type="component" value="Chromosome"/>
</dbReference>
<accession>A0ABY7UXY1</accession>
<evidence type="ECO:0000256" key="1">
    <source>
        <dbReference type="SAM" id="SignalP"/>
    </source>
</evidence>
<organism evidence="2 3">
    <name type="scientific">Deinococcus aquaticus</name>
    <dbReference type="NCBI Taxonomy" id="328692"/>
    <lineage>
        <taxon>Bacteria</taxon>
        <taxon>Thermotogati</taxon>
        <taxon>Deinococcota</taxon>
        <taxon>Deinococci</taxon>
        <taxon>Deinococcales</taxon>
        <taxon>Deinococcaceae</taxon>
        <taxon>Deinococcus</taxon>
    </lineage>
</organism>
<keyword evidence="3" id="KW-1185">Reference proteome</keyword>
<evidence type="ECO:0008006" key="4">
    <source>
        <dbReference type="Google" id="ProtNLM"/>
    </source>
</evidence>
<keyword evidence="1" id="KW-0732">Signal</keyword>
<name>A0ABY7UXY1_9DEIO</name>
<evidence type="ECO:0000313" key="2">
    <source>
        <dbReference type="EMBL" id="WDA57766.1"/>
    </source>
</evidence>
<gene>
    <name evidence="2" type="ORF">M8445_10425</name>
</gene>
<dbReference type="PROSITE" id="PS51257">
    <property type="entry name" value="PROKAR_LIPOPROTEIN"/>
    <property type="match status" value="1"/>
</dbReference>
<evidence type="ECO:0000313" key="3">
    <source>
        <dbReference type="Proteomes" id="UP001217044"/>
    </source>
</evidence>
<feature type="chain" id="PRO_5045858789" description="Lipoprotein" evidence="1">
    <location>
        <begin position="17"/>
        <end position="186"/>
    </location>
</feature>
<feature type="signal peptide" evidence="1">
    <location>
        <begin position="1"/>
        <end position="16"/>
    </location>
</feature>
<sequence length="186" mass="18688">MNRPAALLPSSVLAVAASLLLGSCGLIPTPSVDVPDSTLNLPDSGALGGKVVYLYTDSLAGNSVPSALSQFKVEGNATYTTAAGTLSSVGMYIRPDLSSVPVSCTEYPASPITPRMLVCSAAGEQAQAIGTLNVKAGQGVPFSLGGAALDNAARSGHGYFGMSFSGGRSLFGDTLKLSGMKASARL</sequence>
<reference evidence="2 3" key="1">
    <citation type="submission" date="2022-12" db="EMBL/GenBank/DDBJ databases">
        <title>Genome Sequence of Deinococcus aquaticus Type Strain PB314.</title>
        <authorList>
            <person name="Albert C."/>
            <person name="Hill J."/>
            <person name="Boren L."/>
            <person name="Scholz-Ng S."/>
            <person name="Fatema N."/>
            <person name="Grosso R."/>
            <person name="Soboslay E."/>
            <person name="Tuohy J."/>
        </authorList>
    </citation>
    <scope>NUCLEOTIDE SEQUENCE [LARGE SCALE GENOMIC DNA]</scope>
    <source>
        <strain evidence="2 3">PB-314</strain>
    </source>
</reference>
<protein>
    <recommendedName>
        <fullName evidence="4">Lipoprotein</fullName>
    </recommendedName>
</protein>
<proteinExistence type="predicted"/>